<proteinExistence type="inferred from homology"/>
<dbReference type="GO" id="GO:0006890">
    <property type="term" value="P:retrograde vesicle-mediated transport, Golgi to endoplasmic reticulum"/>
    <property type="evidence" value="ECO:0007669"/>
    <property type="project" value="InterPro"/>
</dbReference>
<evidence type="ECO:0000256" key="1">
    <source>
        <dbReference type="ARBA" id="ARBA00004163"/>
    </source>
</evidence>
<feature type="region of interest" description="Disordered" evidence="10">
    <location>
        <begin position="135"/>
        <end position="172"/>
    </location>
</feature>
<feature type="compositionally biased region" description="Basic and acidic residues" evidence="10">
    <location>
        <begin position="372"/>
        <end position="383"/>
    </location>
</feature>
<evidence type="ECO:0000256" key="10">
    <source>
        <dbReference type="SAM" id="MobiDB-lite"/>
    </source>
</evidence>
<comment type="caution">
    <text evidence="13">The sequence shown here is derived from an EMBL/GenBank/DDBJ whole genome shotgun (WGS) entry which is preliminary data.</text>
</comment>
<keyword evidence="5" id="KW-0931">ER-Golgi transport</keyword>
<organism evidence="13 14">
    <name type="scientific">Cudoniella acicularis</name>
    <dbReference type="NCBI Taxonomy" id="354080"/>
    <lineage>
        <taxon>Eukaryota</taxon>
        <taxon>Fungi</taxon>
        <taxon>Dikarya</taxon>
        <taxon>Ascomycota</taxon>
        <taxon>Pezizomycotina</taxon>
        <taxon>Leotiomycetes</taxon>
        <taxon>Helotiales</taxon>
        <taxon>Tricladiaceae</taxon>
        <taxon>Cudoniella</taxon>
    </lineage>
</organism>
<reference evidence="13 14" key="1">
    <citation type="submission" date="2020-03" db="EMBL/GenBank/DDBJ databases">
        <title>Draft Genome Sequence of Cudoniella acicularis.</title>
        <authorList>
            <person name="Buettner E."/>
            <person name="Kellner H."/>
        </authorList>
    </citation>
    <scope>NUCLEOTIDE SEQUENCE [LARGE SCALE GENOMIC DNA]</scope>
    <source>
        <strain evidence="13 14">DSM 108380</strain>
    </source>
</reference>
<comment type="similarity">
    <text evidence="9">Belongs to the SEC20 family.</text>
</comment>
<keyword evidence="4" id="KW-0256">Endoplasmic reticulum</keyword>
<dbReference type="OrthoDB" id="46868at2759"/>
<evidence type="ECO:0000256" key="3">
    <source>
        <dbReference type="ARBA" id="ARBA00022692"/>
    </source>
</evidence>
<keyword evidence="8 11" id="KW-0472">Membrane</keyword>
<protein>
    <recommendedName>
        <fullName evidence="12">Sec20 C-terminal domain-containing protein</fullName>
    </recommendedName>
</protein>
<feature type="region of interest" description="Disordered" evidence="10">
    <location>
        <begin position="313"/>
        <end position="423"/>
    </location>
</feature>
<evidence type="ECO:0000256" key="6">
    <source>
        <dbReference type="ARBA" id="ARBA00022989"/>
    </source>
</evidence>
<accession>A0A8H4W220</accession>
<evidence type="ECO:0000259" key="12">
    <source>
        <dbReference type="Pfam" id="PF03908"/>
    </source>
</evidence>
<feature type="domain" description="Sec20 C-terminal" evidence="12">
    <location>
        <begin position="171"/>
        <end position="260"/>
    </location>
</feature>
<dbReference type="Proteomes" id="UP000566819">
    <property type="component" value="Unassembled WGS sequence"/>
</dbReference>
<keyword evidence="2" id="KW-0813">Transport</keyword>
<evidence type="ECO:0000256" key="7">
    <source>
        <dbReference type="ARBA" id="ARBA00023054"/>
    </source>
</evidence>
<name>A0A8H4W220_9HELO</name>
<dbReference type="Pfam" id="PF03908">
    <property type="entry name" value="Sec20"/>
    <property type="match status" value="1"/>
</dbReference>
<evidence type="ECO:0000256" key="5">
    <source>
        <dbReference type="ARBA" id="ARBA00022892"/>
    </source>
</evidence>
<dbReference type="AlphaFoldDB" id="A0A8H4W220"/>
<evidence type="ECO:0000256" key="8">
    <source>
        <dbReference type="ARBA" id="ARBA00023136"/>
    </source>
</evidence>
<keyword evidence="3 11" id="KW-0812">Transmembrane</keyword>
<evidence type="ECO:0000256" key="2">
    <source>
        <dbReference type="ARBA" id="ARBA00022448"/>
    </source>
</evidence>
<dbReference type="PANTHER" id="PTHR12825:SF0">
    <property type="entry name" value="VESICLE TRANSPORT PROTEIN SEC20"/>
    <property type="match status" value="1"/>
</dbReference>
<comment type="subcellular location">
    <subcellularLocation>
        <location evidence="1">Endoplasmic reticulum membrane</location>
        <topology evidence="1">Single-pass type IV membrane protein</topology>
    </subcellularLocation>
</comment>
<dbReference type="GO" id="GO:0005789">
    <property type="term" value="C:endoplasmic reticulum membrane"/>
    <property type="evidence" value="ECO:0007669"/>
    <property type="project" value="UniProtKB-SubCell"/>
</dbReference>
<feature type="compositionally biased region" description="Basic and acidic residues" evidence="10">
    <location>
        <begin position="396"/>
        <end position="423"/>
    </location>
</feature>
<dbReference type="GO" id="GO:0031201">
    <property type="term" value="C:SNARE complex"/>
    <property type="evidence" value="ECO:0007669"/>
    <property type="project" value="TreeGrafter"/>
</dbReference>
<dbReference type="GO" id="GO:0005484">
    <property type="term" value="F:SNAP receptor activity"/>
    <property type="evidence" value="ECO:0007669"/>
    <property type="project" value="InterPro"/>
</dbReference>
<dbReference type="InterPro" id="IPR056173">
    <property type="entry name" value="Sec20_C"/>
</dbReference>
<gene>
    <name evidence="13" type="ORF">G7Y89_g6856</name>
</gene>
<feature type="compositionally biased region" description="Low complexity" evidence="10">
    <location>
        <begin position="138"/>
        <end position="150"/>
    </location>
</feature>
<feature type="transmembrane region" description="Helical" evidence="11">
    <location>
        <begin position="239"/>
        <end position="257"/>
    </location>
</feature>
<dbReference type="InterPro" id="IPR005606">
    <property type="entry name" value="Sec20"/>
</dbReference>
<evidence type="ECO:0000313" key="13">
    <source>
        <dbReference type="EMBL" id="KAF4631273.1"/>
    </source>
</evidence>
<evidence type="ECO:0000313" key="14">
    <source>
        <dbReference type="Proteomes" id="UP000566819"/>
    </source>
</evidence>
<feature type="compositionally biased region" description="Polar residues" evidence="10">
    <location>
        <begin position="348"/>
        <end position="358"/>
    </location>
</feature>
<feature type="compositionally biased region" description="Basic and acidic residues" evidence="10">
    <location>
        <begin position="157"/>
        <end position="168"/>
    </location>
</feature>
<keyword evidence="6 11" id="KW-1133">Transmembrane helix</keyword>
<keyword evidence="14" id="KW-1185">Reference proteome</keyword>
<dbReference type="EMBL" id="JAAMPI010000460">
    <property type="protein sequence ID" value="KAF4631273.1"/>
    <property type="molecule type" value="Genomic_DNA"/>
</dbReference>
<keyword evidence="7" id="KW-0175">Coiled coil</keyword>
<sequence>MSFEAVSQRLTALLESKAQLKDLINRLATIKFQPGSIPLDNEEGNAVSELTLEIQQTLKDQDEDFEILQEEVLDLNPGRPGSELEQQRDGLDQAVKRAMKELKICQSAFRKSQLAAKRNLQEAQRAERELLIQSYINPPSDSSGPSSPVPMQQRRKQNVELSKEEREVNASSDVTAALRRTHDMMASELSRSQFANDTLKESTAALAQLSETYSTLDTLLSSSRNLLGTLLRSQKSDTWYLETAFYILLATIAWLVFRRILYGPTLLLLWFPKMFIKGFMAIFAVTGLIGGSSVKVLESSSVVSPSLVTHRSATGRLSAPSGAGPPGMGAPSINVGGGGRGAPMRPTDTPSQRSSMSEQVGRIIDDSNSESAKVEDQGEKPAEEVAVEQPELEESTEPRNPKKRMWEEDKEAVKEEQRKKDEL</sequence>
<evidence type="ECO:0000256" key="4">
    <source>
        <dbReference type="ARBA" id="ARBA00022824"/>
    </source>
</evidence>
<dbReference type="PANTHER" id="PTHR12825">
    <property type="entry name" value="BNIP1-RELATED"/>
    <property type="match status" value="1"/>
</dbReference>
<evidence type="ECO:0000256" key="9">
    <source>
        <dbReference type="ARBA" id="ARBA00037934"/>
    </source>
</evidence>
<evidence type="ECO:0000256" key="11">
    <source>
        <dbReference type="SAM" id="Phobius"/>
    </source>
</evidence>